<sequence>MKILTTLFSVIMVFIAITHEETLAEKLENQCQDQKSCIVKAMNMIN</sequence>
<evidence type="ECO:0000313" key="1">
    <source>
        <dbReference type="EMBL" id="EDP6814712.1"/>
    </source>
</evidence>
<dbReference type="AlphaFoldDB" id="A0A6N6BF68"/>
<dbReference type="RefSeq" id="WP_158336402.1">
    <property type="nucleotide sequence ID" value="NZ_JAHCYN010000003.1"/>
</dbReference>
<comment type="caution">
    <text evidence="1">The sequence shown here is derived from an EMBL/GenBank/DDBJ whole genome shotgun (WGS) entry which is preliminary data.</text>
</comment>
<proteinExistence type="predicted"/>
<accession>A0A6N6BF68</accession>
<organism evidence="1 2">
    <name type="scientific">Campylobacter lari</name>
    <dbReference type="NCBI Taxonomy" id="201"/>
    <lineage>
        <taxon>Bacteria</taxon>
        <taxon>Pseudomonadati</taxon>
        <taxon>Campylobacterota</taxon>
        <taxon>Epsilonproteobacteria</taxon>
        <taxon>Campylobacterales</taxon>
        <taxon>Campylobacteraceae</taxon>
        <taxon>Campylobacter</taxon>
    </lineage>
</organism>
<dbReference type="EMBL" id="AANNSE010000004">
    <property type="protein sequence ID" value="EDP6814712.1"/>
    <property type="molecule type" value="Genomic_DNA"/>
</dbReference>
<gene>
    <name evidence="1" type="ORF">GL567_03880</name>
</gene>
<evidence type="ECO:0000313" key="2">
    <source>
        <dbReference type="Proteomes" id="UP000471322"/>
    </source>
</evidence>
<name>A0A6N6BF68_CAMLA</name>
<dbReference type="Proteomes" id="UP000471322">
    <property type="component" value="Unassembled WGS sequence"/>
</dbReference>
<reference evidence="1 2" key="1">
    <citation type="submission" date="2019-11" db="EMBL/GenBank/DDBJ databases">
        <authorList>
            <consortium name="PulseNet: The National Subtyping Network for Foodborne Disease Surveillance"/>
            <person name="Tarr C.L."/>
            <person name="Trees E."/>
            <person name="Katz L.S."/>
            <person name="Carleton-Romer H.A."/>
            <person name="Stroika S."/>
            <person name="Kucerova Z."/>
            <person name="Roache K.F."/>
            <person name="Sabol A.L."/>
            <person name="Besser J."/>
            <person name="Gerner-Smidt P."/>
        </authorList>
    </citation>
    <scope>NUCLEOTIDE SEQUENCE [LARGE SCALE GENOMIC DNA]</scope>
    <source>
        <strain evidence="1 2">PNUSAC013627</strain>
    </source>
</reference>
<protein>
    <submittedName>
        <fullName evidence="1">Uncharacterized protein</fullName>
    </submittedName>
</protein>
<dbReference type="GeneID" id="93005604"/>